<gene>
    <name evidence="1" type="ORF">KSF_074770</name>
</gene>
<sequence length="81" mass="8907">MSFMANDFIVPTAHDMRNEVVDRWDIGEVISGSEVVAEGQRENLAPLFSQRVGEVCRTTALETKGKNVDTSVSVKSCPGRH</sequence>
<reference evidence="1" key="1">
    <citation type="submission" date="2020-10" db="EMBL/GenBank/DDBJ databases">
        <title>Taxonomic study of unclassified bacteria belonging to the class Ktedonobacteria.</title>
        <authorList>
            <person name="Yabe S."/>
            <person name="Wang C.M."/>
            <person name="Zheng Y."/>
            <person name="Sakai Y."/>
            <person name="Cavaletti L."/>
            <person name="Monciardini P."/>
            <person name="Donadio S."/>
        </authorList>
    </citation>
    <scope>NUCLEOTIDE SEQUENCE</scope>
    <source>
        <strain evidence="1">ID150040</strain>
    </source>
</reference>
<dbReference type="EMBL" id="BNJK01000001">
    <property type="protein sequence ID" value="GHO97429.1"/>
    <property type="molecule type" value="Genomic_DNA"/>
</dbReference>
<name>A0A8J3IT62_9CHLR</name>
<comment type="caution">
    <text evidence="1">The sequence shown here is derived from an EMBL/GenBank/DDBJ whole genome shotgun (WGS) entry which is preliminary data.</text>
</comment>
<organism evidence="1 2">
    <name type="scientific">Reticulibacter mediterranei</name>
    <dbReference type="NCBI Taxonomy" id="2778369"/>
    <lineage>
        <taxon>Bacteria</taxon>
        <taxon>Bacillati</taxon>
        <taxon>Chloroflexota</taxon>
        <taxon>Ktedonobacteria</taxon>
        <taxon>Ktedonobacterales</taxon>
        <taxon>Reticulibacteraceae</taxon>
        <taxon>Reticulibacter</taxon>
    </lineage>
</organism>
<keyword evidence="2" id="KW-1185">Reference proteome</keyword>
<protein>
    <submittedName>
        <fullName evidence="1">Uncharacterized protein</fullName>
    </submittedName>
</protein>
<proteinExistence type="predicted"/>
<accession>A0A8J3IT62</accession>
<dbReference type="Proteomes" id="UP000597444">
    <property type="component" value="Unassembled WGS sequence"/>
</dbReference>
<evidence type="ECO:0000313" key="2">
    <source>
        <dbReference type="Proteomes" id="UP000597444"/>
    </source>
</evidence>
<dbReference type="AlphaFoldDB" id="A0A8J3IT62"/>
<evidence type="ECO:0000313" key="1">
    <source>
        <dbReference type="EMBL" id="GHO97429.1"/>
    </source>
</evidence>